<dbReference type="Gene3D" id="1.10.10.10">
    <property type="entry name" value="Winged helix-like DNA-binding domain superfamily/Winged helix DNA-binding domain"/>
    <property type="match status" value="1"/>
</dbReference>
<feature type="domain" description="HTH deoR-type" evidence="3">
    <location>
        <begin position="4"/>
        <end position="59"/>
    </location>
</feature>
<dbReference type="Proteomes" id="UP000549971">
    <property type="component" value="Unassembled WGS sequence"/>
</dbReference>
<dbReference type="AlphaFoldDB" id="A0A7W9J8Z3"/>
<dbReference type="Pfam" id="PF08279">
    <property type="entry name" value="HTH_11"/>
    <property type="match status" value="1"/>
</dbReference>
<dbReference type="SUPFAM" id="SSF46785">
    <property type="entry name" value="Winged helix' DNA-binding domain"/>
    <property type="match status" value="1"/>
</dbReference>
<evidence type="ECO:0000313" key="5">
    <source>
        <dbReference type="Proteomes" id="UP000549971"/>
    </source>
</evidence>
<gene>
    <name evidence="4" type="ORF">HDA39_004548</name>
</gene>
<dbReference type="InterPro" id="IPR013196">
    <property type="entry name" value="HTH_11"/>
</dbReference>
<evidence type="ECO:0000259" key="3">
    <source>
        <dbReference type="PROSITE" id="PS51000"/>
    </source>
</evidence>
<dbReference type="Pfam" id="PF25583">
    <property type="entry name" value="WCX"/>
    <property type="match status" value="1"/>
</dbReference>
<dbReference type="InterPro" id="IPR026881">
    <property type="entry name" value="WYL_dom"/>
</dbReference>
<reference evidence="4 5" key="1">
    <citation type="submission" date="2020-08" db="EMBL/GenBank/DDBJ databases">
        <title>Sequencing the genomes of 1000 actinobacteria strains.</title>
        <authorList>
            <person name="Klenk H.-P."/>
        </authorList>
    </citation>
    <scope>NUCLEOTIDE SEQUENCE [LARGE SCALE GENOMIC DNA]</scope>
    <source>
        <strain evidence="4 5">DSM 28967</strain>
    </source>
</reference>
<evidence type="ECO:0000256" key="1">
    <source>
        <dbReference type="ARBA" id="ARBA00023015"/>
    </source>
</evidence>
<accession>A0A7W9J8Z3</accession>
<dbReference type="GO" id="GO:0003700">
    <property type="term" value="F:DNA-binding transcription factor activity"/>
    <property type="evidence" value="ECO:0007669"/>
    <property type="project" value="InterPro"/>
</dbReference>
<dbReference type="InterPro" id="IPR057727">
    <property type="entry name" value="WCX_dom"/>
</dbReference>
<organism evidence="4 5">
    <name type="scientific">Kribbella italica</name>
    <dbReference type="NCBI Taxonomy" id="1540520"/>
    <lineage>
        <taxon>Bacteria</taxon>
        <taxon>Bacillati</taxon>
        <taxon>Actinomycetota</taxon>
        <taxon>Actinomycetes</taxon>
        <taxon>Propionibacteriales</taxon>
        <taxon>Kribbellaceae</taxon>
        <taxon>Kribbella</taxon>
    </lineage>
</organism>
<dbReference type="InterPro" id="IPR001034">
    <property type="entry name" value="DeoR_HTH"/>
</dbReference>
<keyword evidence="2" id="KW-0804">Transcription</keyword>
<proteinExistence type="predicted"/>
<dbReference type="PANTHER" id="PTHR34580">
    <property type="match status" value="1"/>
</dbReference>
<evidence type="ECO:0000313" key="4">
    <source>
        <dbReference type="EMBL" id="MBB5837814.1"/>
    </source>
</evidence>
<sequence length="308" mass="33368">MLETSARLLKLLSLLQTPRDWSGTTLAEELGVGVRTVRRDVDKLRNLGYPVEAVPGVAGYRLGAGASLPPLLLDDEEAVAVAIGLRGSAAGGVAGLEESSVRALTKLEQVLPSRLRHRVRLLQSVAVPAAQGAVVDPEVLLAVAAVCRDHQRLRFDYSSHDGTASVRTTEPHRLVHTGRRWYLTAWDLDREDWRTYRLDRMVLRIPVGPRFTPRALPSEVFEGIASGGYKYQAVFRVHASAFAVGDRLSSTVAAVEAVDESTCLVRTGSNSLDELVLYMGLLGFAFEVVSPPEVAEHARTVAARLAGA</sequence>
<keyword evidence="4" id="KW-0238">DNA-binding</keyword>
<protein>
    <submittedName>
        <fullName evidence="4">Putative DNA-binding transcriptional regulator YafY</fullName>
    </submittedName>
</protein>
<dbReference type="InterPro" id="IPR028349">
    <property type="entry name" value="PafC-like"/>
</dbReference>
<keyword evidence="5" id="KW-1185">Reference proteome</keyword>
<dbReference type="InterPro" id="IPR036390">
    <property type="entry name" value="WH_DNA-bd_sf"/>
</dbReference>
<dbReference type="EMBL" id="JACHMY010000001">
    <property type="protein sequence ID" value="MBB5837814.1"/>
    <property type="molecule type" value="Genomic_DNA"/>
</dbReference>
<dbReference type="InterPro" id="IPR051534">
    <property type="entry name" value="CBASS_pafABC_assoc_protein"/>
</dbReference>
<dbReference type="PROSITE" id="PS52050">
    <property type="entry name" value="WYL"/>
    <property type="match status" value="1"/>
</dbReference>
<dbReference type="InterPro" id="IPR036388">
    <property type="entry name" value="WH-like_DNA-bd_sf"/>
</dbReference>
<comment type="caution">
    <text evidence="4">The sequence shown here is derived from an EMBL/GenBank/DDBJ whole genome shotgun (WGS) entry which is preliminary data.</text>
</comment>
<keyword evidence="1" id="KW-0805">Transcription regulation</keyword>
<dbReference type="Pfam" id="PF13280">
    <property type="entry name" value="WYL"/>
    <property type="match status" value="1"/>
</dbReference>
<dbReference type="PANTHER" id="PTHR34580:SF3">
    <property type="entry name" value="PROTEIN PAFB"/>
    <property type="match status" value="1"/>
</dbReference>
<dbReference type="PROSITE" id="PS51000">
    <property type="entry name" value="HTH_DEOR_2"/>
    <property type="match status" value="1"/>
</dbReference>
<evidence type="ECO:0000256" key="2">
    <source>
        <dbReference type="ARBA" id="ARBA00023163"/>
    </source>
</evidence>
<dbReference type="GO" id="GO:0003677">
    <property type="term" value="F:DNA binding"/>
    <property type="evidence" value="ECO:0007669"/>
    <property type="project" value="UniProtKB-KW"/>
</dbReference>
<dbReference type="RefSeq" id="WP_184798118.1">
    <property type="nucleotide sequence ID" value="NZ_JACHMY010000001.1"/>
</dbReference>
<dbReference type="PIRSF" id="PIRSF016838">
    <property type="entry name" value="PafC"/>
    <property type="match status" value="1"/>
</dbReference>
<name>A0A7W9J8Z3_9ACTN</name>